<keyword evidence="2" id="KW-1185">Reference proteome</keyword>
<reference evidence="1" key="1">
    <citation type="journal article" date="2020" name="Stud. Mycol.">
        <title>101 Dothideomycetes genomes: a test case for predicting lifestyles and emergence of pathogens.</title>
        <authorList>
            <person name="Haridas S."/>
            <person name="Albert R."/>
            <person name="Binder M."/>
            <person name="Bloem J."/>
            <person name="Labutti K."/>
            <person name="Salamov A."/>
            <person name="Andreopoulos B."/>
            <person name="Baker S."/>
            <person name="Barry K."/>
            <person name="Bills G."/>
            <person name="Bluhm B."/>
            <person name="Cannon C."/>
            <person name="Castanera R."/>
            <person name="Culley D."/>
            <person name="Daum C."/>
            <person name="Ezra D."/>
            <person name="Gonzalez J."/>
            <person name="Henrissat B."/>
            <person name="Kuo A."/>
            <person name="Liang C."/>
            <person name="Lipzen A."/>
            <person name="Lutzoni F."/>
            <person name="Magnuson J."/>
            <person name="Mondo S."/>
            <person name="Nolan M."/>
            <person name="Ohm R."/>
            <person name="Pangilinan J."/>
            <person name="Park H.-J."/>
            <person name="Ramirez L."/>
            <person name="Alfaro M."/>
            <person name="Sun H."/>
            <person name="Tritt A."/>
            <person name="Yoshinaga Y."/>
            <person name="Zwiers L.-H."/>
            <person name="Turgeon B."/>
            <person name="Goodwin S."/>
            <person name="Spatafora J."/>
            <person name="Crous P."/>
            <person name="Grigoriev I."/>
        </authorList>
    </citation>
    <scope>NUCLEOTIDE SEQUENCE</scope>
    <source>
        <strain evidence="1">CBS 130266</strain>
    </source>
</reference>
<evidence type="ECO:0000313" key="2">
    <source>
        <dbReference type="Proteomes" id="UP000800235"/>
    </source>
</evidence>
<name>A0A9P4P3C4_9PEZI</name>
<sequence length="394" mass="45030">MNSTISHSKQADLDNEIQHIRAQLAVEIARRQKCEEAVAGLRTQVGEMKNQSEVDRALKLKAVSKEILADGSLFTHSHKVILTVIGYADDPFSHVRCRLRKTTQNWVGASVWTIYEVAEELLDLLEYLARHQVGNVVERLKAVLLLLCEYLCAIFRFYSYQTPKGQWQPPGPDYWNHITLKTRVKYDNAAFNIIRAAKMTPQEISELFATLEFSTLKRYSIALCLDPIFLPRSVQFLRDVVSRATLEMLVHKVAGPKLPWELVDLIYLARLDADSIPHVPDITNTETSSIEHVLSQECGSPAPGQYDCGEDFTCNMSSHAVWSLDLRRYIYYHDYYSLLGDHDLDEHTEGERYLPCAHQPCSFHHEYDRVHPDGVPLQMPDLVGALERASADFW</sequence>
<proteinExistence type="predicted"/>
<accession>A0A9P4P3C4</accession>
<protein>
    <submittedName>
        <fullName evidence="1">Uncharacterized protein</fullName>
    </submittedName>
</protein>
<dbReference type="Proteomes" id="UP000800235">
    <property type="component" value="Unassembled WGS sequence"/>
</dbReference>
<gene>
    <name evidence="1" type="ORF">EJ08DRAFT_645162</name>
</gene>
<comment type="caution">
    <text evidence="1">The sequence shown here is derived from an EMBL/GenBank/DDBJ whole genome shotgun (WGS) entry which is preliminary data.</text>
</comment>
<organism evidence="1 2">
    <name type="scientific">Tothia fuscella</name>
    <dbReference type="NCBI Taxonomy" id="1048955"/>
    <lineage>
        <taxon>Eukaryota</taxon>
        <taxon>Fungi</taxon>
        <taxon>Dikarya</taxon>
        <taxon>Ascomycota</taxon>
        <taxon>Pezizomycotina</taxon>
        <taxon>Dothideomycetes</taxon>
        <taxon>Pleosporomycetidae</taxon>
        <taxon>Venturiales</taxon>
        <taxon>Cylindrosympodiaceae</taxon>
        <taxon>Tothia</taxon>
    </lineage>
</organism>
<dbReference type="AlphaFoldDB" id="A0A9P4P3C4"/>
<evidence type="ECO:0000313" key="1">
    <source>
        <dbReference type="EMBL" id="KAF2436153.1"/>
    </source>
</evidence>
<dbReference type="EMBL" id="MU007011">
    <property type="protein sequence ID" value="KAF2436153.1"/>
    <property type="molecule type" value="Genomic_DNA"/>
</dbReference>